<dbReference type="PROSITE" id="PS51819">
    <property type="entry name" value="VOC"/>
    <property type="match status" value="1"/>
</dbReference>
<sequence>MTDPLETVEIKAFVPASDFERSLQFYRDLGFSVPWQSDDLAYLHAGQCSFLLQRFHVKEHSENFMMHMLVRDVEAWWRRVQEQDLAGRYGVRALPPEDQPWMIRDFCLNDPSGVLWRIGQNIDGDGTVPA</sequence>
<protein>
    <submittedName>
        <fullName evidence="2">VOC family protein</fullName>
    </submittedName>
</protein>
<comment type="caution">
    <text evidence="2">The sequence shown here is derived from an EMBL/GenBank/DDBJ whole genome shotgun (WGS) entry which is preliminary data.</text>
</comment>
<dbReference type="InterPro" id="IPR004360">
    <property type="entry name" value="Glyas_Fos-R_dOase_dom"/>
</dbReference>
<reference evidence="2" key="1">
    <citation type="submission" date="2022-07" db="EMBL/GenBank/DDBJ databases">
        <title>Tahibacter sp., a new gammaproteobacterium isolated from the silt sample collected at pig farm.</title>
        <authorList>
            <person name="Chen H."/>
        </authorList>
    </citation>
    <scope>NUCLEOTIDE SEQUENCE</scope>
    <source>
        <strain evidence="2">P2K</strain>
    </source>
</reference>
<accession>A0ABT1QVM1</accession>
<dbReference type="InterPro" id="IPR037523">
    <property type="entry name" value="VOC_core"/>
</dbReference>
<proteinExistence type="predicted"/>
<evidence type="ECO:0000313" key="3">
    <source>
        <dbReference type="Proteomes" id="UP001165498"/>
    </source>
</evidence>
<organism evidence="2 3">
    <name type="scientific">Tahibacter harae</name>
    <dbReference type="NCBI Taxonomy" id="2963937"/>
    <lineage>
        <taxon>Bacteria</taxon>
        <taxon>Pseudomonadati</taxon>
        <taxon>Pseudomonadota</taxon>
        <taxon>Gammaproteobacteria</taxon>
        <taxon>Lysobacterales</taxon>
        <taxon>Rhodanobacteraceae</taxon>
        <taxon>Tahibacter</taxon>
    </lineage>
</organism>
<dbReference type="CDD" id="cd08356">
    <property type="entry name" value="VOC_CChe_VCA0619_like"/>
    <property type="match status" value="1"/>
</dbReference>
<dbReference type="InterPro" id="IPR029068">
    <property type="entry name" value="Glyas_Bleomycin-R_OHBP_Dase"/>
</dbReference>
<dbReference type="Pfam" id="PF00903">
    <property type="entry name" value="Glyoxalase"/>
    <property type="match status" value="1"/>
</dbReference>
<feature type="domain" description="VOC" evidence="1">
    <location>
        <begin position="4"/>
        <end position="121"/>
    </location>
</feature>
<evidence type="ECO:0000313" key="2">
    <source>
        <dbReference type="EMBL" id="MCQ4166334.1"/>
    </source>
</evidence>
<keyword evidence="3" id="KW-1185">Reference proteome</keyword>
<name>A0ABT1QVM1_9GAMM</name>
<dbReference type="RefSeq" id="WP_255915524.1">
    <property type="nucleotide sequence ID" value="NZ_JANFQO010000016.1"/>
</dbReference>
<dbReference type="Proteomes" id="UP001165498">
    <property type="component" value="Unassembled WGS sequence"/>
</dbReference>
<dbReference type="SUPFAM" id="SSF54593">
    <property type="entry name" value="Glyoxalase/Bleomycin resistance protein/Dihydroxybiphenyl dioxygenase"/>
    <property type="match status" value="1"/>
</dbReference>
<evidence type="ECO:0000259" key="1">
    <source>
        <dbReference type="PROSITE" id="PS51819"/>
    </source>
</evidence>
<dbReference type="Gene3D" id="3.10.180.10">
    <property type="entry name" value="2,3-Dihydroxybiphenyl 1,2-Dioxygenase, domain 1"/>
    <property type="match status" value="1"/>
</dbReference>
<dbReference type="EMBL" id="JANFQO010000016">
    <property type="protein sequence ID" value="MCQ4166334.1"/>
    <property type="molecule type" value="Genomic_DNA"/>
</dbReference>
<gene>
    <name evidence="2" type="ORF">NM961_16570</name>
</gene>